<proteinExistence type="predicted"/>
<organism evidence="1 2">
    <name type="scientific">Eragrostis curvula</name>
    <name type="common">weeping love grass</name>
    <dbReference type="NCBI Taxonomy" id="38414"/>
    <lineage>
        <taxon>Eukaryota</taxon>
        <taxon>Viridiplantae</taxon>
        <taxon>Streptophyta</taxon>
        <taxon>Embryophyta</taxon>
        <taxon>Tracheophyta</taxon>
        <taxon>Spermatophyta</taxon>
        <taxon>Magnoliopsida</taxon>
        <taxon>Liliopsida</taxon>
        <taxon>Poales</taxon>
        <taxon>Poaceae</taxon>
        <taxon>PACMAD clade</taxon>
        <taxon>Chloridoideae</taxon>
        <taxon>Eragrostideae</taxon>
        <taxon>Eragrostidinae</taxon>
        <taxon>Eragrostis</taxon>
    </lineage>
</organism>
<keyword evidence="2" id="KW-1185">Reference proteome</keyword>
<dbReference type="AlphaFoldDB" id="A0A5J9VYX2"/>
<comment type="caution">
    <text evidence="1">The sequence shown here is derived from an EMBL/GenBank/DDBJ whole genome shotgun (WGS) entry which is preliminary data.</text>
</comment>
<feature type="non-terminal residue" evidence="1">
    <location>
        <position position="73"/>
    </location>
</feature>
<evidence type="ECO:0000313" key="1">
    <source>
        <dbReference type="EMBL" id="TVU41459.1"/>
    </source>
</evidence>
<gene>
    <name evidence="1" type="ORF">EJB05_14978</name>
</gene>
<reference evidence="1 2" key="1">
    <citation type="journal article" date="2019" name="Sci. Rep.">
        <title>A high-quality genome of Eragrostis curvula grass provides insights into Poaceae evolution and supports new strategies to enhance forage quality.</title>
        <authorList>
            <person name="Carballo J."/>
            <person name="Santos B.A.C.M."/>
            <person name="Zappacosta D."/>
            <person name="Garbus I."/>
            <person name="Selva J.P."/>
            <person name="Gallo C.A."/>
            <person name="Diaz A."/>
            <person name="Albertini E."/>
            <person name="Caccamo M."/>
            <person name="Echenique V."/>
        </authorList>
    </citation>
    <scope>NUCLEOTIDE SEQUENCE [LARGE SCALE GENOMIC DNA]</scope>
    <source>
        <strain evidence="2">cv. Victoria</strain>
        <tissue evidence="1">Leaf</tissue>
    </source>
</reference>
<evidence type="ECO:0000313" key="2">
    <source>
        <dbReference type="Proteomes" id="UP000324897"/>
    </source>
</evidence>
<name>A0A5J9VYX2_9POAL</name>
<protein>
    <submittedName>
        <fullName evidence="1">Uncharacterized protein</fullName>
    </submittedName>
</protein>
<dbReference type="Gramene" id="TVU41459">
    <property type="protein sequence ID" value="TVU41459"/>
    <property type="gene ID" value="EJB05_14978"/>
</dbReference>
<dbReference type="Proteomes" id="UP000324897">
    <property type="component" value="Chromosome 4"/>
</dbReference>
<accession>A0A5J9VYX2</accession>
<dbReference type="EMBL" id="RWGY01000007">
    <property type="protein sequence ID" value="TVU41459.1"/>
    <property type="molecule type" value="Genomic_DNA"/>
</dbReference>
<feature type="non-terminal residue" evidence="1">
    <location>
        <position position="1"/>
    </location>
</feature>
<sequence>MGAFWGGSCSHGCSRPQTAAAVAGVVSVGVNPNKEPVHLDLQQEIVTLFSSSLPMSRCFLTWEMILDMREEES</sequence>